<dbReference type="RefSeq" id="WP_092922032.1">
    <property type="nucleotide sequence ID" value="NZ_FOMZ01000001.1"/>
</dbReference>
<evidence type="ECO:0000256" key="1">
    <source>
        <dbReference type="ARBA" id="ARBA00007261"/>
    </source>
</evidence>
<dbReference type="EMBL" id="FOMZ01000001">
    <property type="protein sequence ID" value="SFD56920.1"/>
    <property type="molecule type" value="Genomic_DNA"/>
</dbReference>
<dbReference type="PANTHER" id="PTHR11851">
    <property type="entry name" value="METALLOPROTEASE"/>
    <property type="match status" value="1"/>
</dbReference>
<evidence type="ECO:0000259" key="4">
    <source>
        <dbReference type="Pfam" id="PF05193"/>
    </source>
</evidence>
<proteinExistence type="inferred from homology"/>
<dbReference type="Pfam" id="PF00675">
    <property type="entry name" value="Peptidase_M16"/>
    <property type="match status" value="1"/>
</dbReference>
<evidence type="ECO:0000313" key="6">
    <source>
        <dbReference type="Proteomes" id="UP000198716"/>
    </source>
</evidence>
<dbReference type="InterPro" id="IPR011249">
    <property type="entry name" value="Metalloenz_LuxS/M16"/>
</dbReference>
<dbReference type="Gene3D" id="3.30.830.10">
    <property type="entry name" value="Metalloenzyme, LuxS/M16 peptidase-like"/>
    <property type="match status" value="2"/>
</dbReference>
<dbReference type="InterPro" id="IPR011765">
    <property type="entry name" value="Pept_M16_N"/>
</dbReference>
<dbReference type="AlphaFoldDB" id="A0A1I1TN53"/>
<comment type="similarity">
    <text evidence="1">Belongs to the peptidase M16 family.</text>
</comment>
<keyword evidence="6" id="KW-1185">Reference proteome</keyword>
<organism evidence="5 6">
    <name type="scientific">Actinopolyspora alba</name>
    <dbReference type="NCBI Taxonomy" id="673379"/>
    <lineage>
        <taxon>Bacteria</taxon>
        <taxon>Bacillati</taxon>
        <taxon>Actinomycetota</taxon>
        <taxon>Actinomycetes</taxon>
        <taxon>Actinopolysporales</taxon>
        <taxon>Actinopolysporaceae</taxon>
        <taxon>Actinopolyspora</taxon>
        <taxon>Actinopolyspora alba group</taxon>
    </lineage>
</organism>
<feature type="region of interest" description="Disordered" evidence="2">
    <location>
        <begin position="225"/>
        <end position="249"/>
    </location>
</feature>
<dbReference type="SUPFAM" id="SSF63411">
    <property type="entry name" value="LuxS/MPP-like metallohydrolase"/>
    <property type="match status" value="2"/>
</dbReference>
<evidence type="ECO:0000256" key="2">
    <source>
        <dbReference type="SAM" id="MobiDB-lite"/>
    </source>
</evidence>
<protein>
    <submittedName>
        <fullName evidence="5">Predicted Zn-dependent peptidase</fullName>
    </submittedName>
</protein>
<dbReference type="PANTHER" id="PTHR11851:SF49">
    <property type="entry name" value="MITOCHONDRIAL-PROCESSING PEPTIDASE SUBUNIT ALPHA"/>
    <property type="match status" value="1"/>
</dbReference>
<gene>
    <name evidence="5" type="ORF">SAMN04487819_10153</name>
</gene>
<dbReference type="Pfam" id="PF05193">
    <property type="entry name" value="Peptidase_M16_C"/>
    <property type="match status" value="1"/>
</dbReference>
<dbReference type="InterPro" id="IPR007863">
    <property type="entry name" value="Peptidase_M16_C"/>
</dbReference>
<dbReference type="Proteomes" id="UP000198716">
    <property type="component" value="Unassembled WGS sequence"/>
</dbReference>
<reference evidence="6" key="1">
    <citation type="submission" date="2016-10" db="EMBL/GenBank/DDBJ databases">
        <authorList>
            <person name="Varghese N."/>
            <person name="Submissions S."/>
        </authorList>
    </citation>
    <scope>NUCLEOTIDE SEQUENCE [LARGE SCALE GENOMIC DNA]</scope>
    <source>
        <strain evidence="6">DSM 45004</strain>
    </source>
</reference>
<feature type="domain" description="Peptidase M16 C-terminal" evidence="4">
    <location>
        <begin position="180"/>
        <end position="362"/>
    </location>
</feature>
<name>A0A1I1TN53_9ACTN</name>
<evidence type="ECO:0000259" key="3">
    <source>
        <dbReference type="Pfam" id="PF00675"/>
    </source>
</evidence>
<accession>A0A1I1TN53</accession>
<feature type="domain" description="Peptidase M16 N-terminal" evidence="3">
    <location>
        <begin position="36"/>
        <end position="140"/>
    </location>
</feature>
<dbReference type="GO" id="GO:0046872">
    <property type="term" value="F:metal ion binding"/>
    <property type="evidence" value="ECO:0007669"/>
    <property type="project" value="InterPro"/>
</dbReference>
<sequence>MVEPQPHRVTLPNGLRVVLAPDAEPGSTAPGGPPVVGVSVHYDVGFRSEPEGRTGFAHLFEHLMFQGSESLEKLAHFRHVQGSGGIFNGSTHQDYTDYFQVLPSNALERALFLEADRMRAPRLTEENLRNQVDVVKEEIRLNVLNRPYGGFPWILLPPVLYSTFANAHNGYGDFTDLERATVDDCAAFFDTYYAPGNAVLTITGDIDVDHATDLVHKHFGDVPARSVPERPSFAEPAPSGELRDRHQDPHAPLPAVALGYRLPDPVGELDEYLANVVLAAVLSDGDASRLQQRLVYRDSLVVDVHAGAGLMGAPLDARDPDTFTITAIHSPEVTTDRVVDAVDSELERLATEGPTAEELSRVTARWSAGLHRDHDRLVSRTLDLGSTELLHGRAELVGELPTRVGAVTAEEVAAAAKALRPEARAVLEIEPTGDADGGAA</sequence>
<evidence type="ECO:0000313" key="5">
    <source>
        <dbReference type="EMBL" id="SFD56920.1"/>
    </source>
</evidence>
<dbReference type="InterPro" id="IPR050361">
    <property type="entry name" value="MPP/UQCRC_Complex"/>
</dbReference>